<dbReference type="EMBL" id="QYBB01000015">
    <property type="protein sequence ID" value="RYC31318.1"/>
    <property type="molecule type" value="Genomic_DNA"/>
</dbReference>
<dbReference type="Pfam" id="PF00582">
    <property type="entry name" value="Usp"/>
    <property type="match status" value="1"/>
</dbReference>
<gene>
    <name evidence="2" type="ORF">D3273_14480</name>
</gene>
<dbReference type="CDD" id="cd00293">
    <property type="entry name" value="USP-like"/>
    <property type="match status" value="1"/>
</dbReference>
<proteinExistence type="predicted"/>
<dbReference type="InterPro" id="IPR006016">
    <property type="entry name" value="UspA"/>
</dbReference>
<evidence type="ECO:0000313" key="2">
    <source>
        <dbReference type="EMBL" id="RYC31318.1"/>
    </source>
</evidence>
<sequence length="268" mass="28262">MTTTILAVLADRHGARSCLEAALAAAEAVGGEVAALHVAVDPASTILPTEEILTDDRRAAILREEAEERRAVRDVYDAVVAALGPAGFRWIDAGGTETAAIDAHAAGATLIAAAVPERHYAGEAQEALHAALFDTGRPVLVVPRGCRHRPVRRIAVGWHEDAACRRAVADARPWLERAEAIRILAIDGGDDAALDGARALFRDLGLVADFLAVDGGASSRGDALVSAAGDADWLVMGAFRRGRFLDWLFGSVSETVLREATIPVFLAH</sequence>
<organism evidence="2 3">
    <name type="scientific">Lichenibacterium minor</name>
    <dbReference type="NCBI Taxonomy" id="2316528"/>
    <lineage>
        <taxon>Bacteria</taxon>
        <taxon>Pseudomonadati</taxon>
        <taxon>Pseudomonadota</taxon>
        <taxon>Alphaproteobacteria</taxon>
        <taxon>Hyphomicrobiales</taxon>
        <taxon>Lichenihabitantaceae</taxon>
        <taxon>Lichenibacterium</taxon>
    </lineage>
</organism>
<dbReference type="AlphaFoldDB" id="A0A4Q2U644"/>
<reference evidence="2 3" key="2">
    <citation type="submission" date="2019-02" db="EMBL/GenBank/DDBJ databases">
        <title>'Lichenibacterium ramalinii' gen. nov. sp. nov., 'Lichenibacterium minor' gen. nov. sp. nov.</title>
        <authorList>
            <person name="Pankratov T."/>
        </authorList>
    </citation>
    <scope>NUCLEOTIDE SEQUENCE [LARGE SCALE GENOMIC DNA]</scope>
    <source>
        <strain evidence="2 3">RmlP026</strain>
    </source>
</reference>
<evidence type="ECO:0000259" key="1">
    <source>
        <dbReference type="Pfam" id="PF00582"/>
    </source>
</evidence>
<dbReference type="Gene3D" id="3.40.50.12370">
    <property type="match status" value="1"/>
</dbReference>
<dbReference type="OrthoDB" id="9804721at2"/>
<dbReference type="RefSeq" id="WP_129227601.1">
    <property type="nucleotide sequence ID" value="NZ_QYBB01000015.1"/>
</dbReference>
<comment type="caution">
    <text evidence="2">The sequence shown here is derived from an EMBL/GenBank/DDBJ whole genome shotgun (WGS) entry which is preliminary data.</text>
</comment>
<reference evidence="2 3" key="1">
    <citation type="submission" date="2018-12" db="EMBL/GenBank/DDBJ databases">
        <authorList>
            <person name="Grouzdev D.S."/>
            <person name="Krutkina M.S."/>
        </authorList>
    </citation>
    <scope>NUCLEOTIDE SEQUENCE [LARGE SCALE GENOMIC DNA]</scope>
    <source>
        <strain evidence="2 3">RmlP026</strain>
    </source>
</reference>
<name>A0A4Q2U644_9HYPH</name>
<evidence type="ECO:0000313" key="3">
    <source>
        <dbReference type="Proteomes" id="UP000290759"/>
    </source>
</evidence>
<feature type="domain" description="UspA" evidence="1">
    <location>
        <begin position="203"/>
        <end position="266"/>
    </location>
</feature>
<accession>A0A4Q2U644</accession>
<protein>
    <submittedName>
        <fullName evidence="2">Universal stress protein</fullName>
    </submittedName>
</protein>
<dbReference type="SUPFAM" id="SSF52402">
    <property type="entry name" value="Adenine nucleotide alpha hydrolases-like"/>
    <property type="match status" value="1"/>
</dbReference>
<dbReference type="Proteomes" id="UP000290759">
    <property type="component" value="Unassembled WGS sequence"/>
</dbReference>
<keyword evidence="3" id="KW-1185">Reference proteome</keyword>